<dbReference type="InterPro" id="IPR019960">
    <property type="entry name" value="T1SS_VCA0849"/>
</dbReference>
<dbReference type="Pfam" id="PF13519">
    <property type="entry name" value="VWA_2"/>
    <property type="match status" value="1"/>
</dbReference>
<dbReference type="GO" id="GO:0005576">
    <property type="term" value="C:extracellular region"/>
    <property type="evidence" value="ECO:0007669"/>
    <property type="project" value="UniProtKB-SubCell"/>
</dbReference>
<evidence type="ECO:0000313" key="7">
    <source>
        <dbReference type="Proteomes" id="UP000000225"/>
    </source>
</evidence>
<accession>A4SLI4</accession>
<reference evidence="7" key="1">
    <citation type="journal article" date="2008" name="BMC Genomics">
        <title>The genome of Aeromonas salmonicida subsp. salmonicida A449: insights into the evolution of a fish pathogen.</title>
        <authorList>
            <person name="Reith M.E."/>
            <person name="Singh R.K."/>
            <person name="Curtis B."/>
            <person name="Boyd J.M."/>
            <person name="Bouevitch A."/>
            <person name="Kimball J."/>
            <person name="Munholland J."/>
            <person name="Murphy C."/>
            <person name="Sarty D."/>
            <person name="Williams J."/>
            <person name="Nash J.H."/>
            <person name="Johnson S.C."/>
            <person name="Brown L.L."/>
        </authorList>
    </citation>
    <scope>NUCLEOTIDE SEQUENCE [LARGE SCALE GENOMIC DNA]</scope>
    <source>
        <strain evidence="7">A449</strain>
    </source>
</reference>
<dbReference type="Pfam" id="PF00353">
    <property type="entry name" value="HemolysinCabind"/>
    <property type="match status" value="1"/>
</dbReference>
<dbReference type="PROSITE" id="PS50234">
    <property type="entry name" value="VWFA"/>
    <property type="match status" value="1"/>
</dbReference>
<evidence type="ECO:0000256" key="4">
    <source>
        <dbReference type="SAM" id="MobiDB-lite"/>
    </source>
</evidence>
<dbReference type="NCBIfam" id="TIGR01965">
    <property type="entry name" value="VCBS_repeat"/>
    <property type="match status" value="1"/>
</dbReference>
<keyword evidence="3" id="KW-0106">Calcium</keyword>
<dbReference type="AlphaFoldDB" id="A4SLI4"/>
<dbReference type="SUPFAM" id="SSF53300">
    <property type="entry name" value="vWA-like"/>
    <property type="match status" value="1"/>
</dbReference>
<dbReference type="InterPro" id="IPR001343">
    <property type="entry name" value="Hemolysn_Ca-bd"/>
</dbReference>
<feature type="region of interest" description="Disordered" evidence="4">
    <location>
        <begin position="200"/>
        <end position="219"/>
    </location>
</feature>
<dbReference type="Proteomes" id="UP000000225">
    <property type="component" value="Chromosome"/>
</dbReference>
<dbReference type="STRING" id="29491.GCA_000820065_02141"/>
<dbReference type="RefSeq" id="WP_011898607.1">
    <property type="nucleotide sequence ID" value="NC_009348.1"/>
</dbReference>
<dbReference type="PATRIC" id="fig|382245.13.peg.1658"/>
<dbReference type="SMART" id="SM00327">
    <property type="entry name" value="VWA"/>
    <property type="match status" value="1"/>
</dbReference>
<evidence type="ECO:0000259" key="5">
    <source>
        <dbReference type="PROSITE" id="PS50234"/>
    </source>
</evidence>
<proteinExistence type="predicted"/>
<dbReference type="InterPro" id="IPR018511">
    <property type="entry name" value="Hemolysin-typ_Ca-bd_CS"/>
</dbReference>
<evidence type="ECO:0000313" key="6">
    <source>
        <dbReference type="EMBL" id="ABO89756.1"/>
    </source>
</evidence>
<dbReference type="PRINTS" id="PR00313">
    <property type="entry name" value="CABNDNGRPT"/>
</dbReference>
<protein>
    <submittedName>
        <fullName evidence="6">Hemolysin-type calcium-binding repeat protein</fullName>
    </submittedName>
</protein>
<dbReference type="InterPro" id="IPR010221">
    <property type="entry name" value="VCBS_dom"/>
</dbReference>
<feature type="domain" description="VWFA" evidence="5">
    <location>
        <begin position="322"/>
        <end position="526"/>
    </location>
</feature>
<dbReference type="PANTHER" id="PTHR38340:SF1">
    <property type="entry name" value="S-LAYER PROTEIN"/>
    <property type="match status" value="1"/>
</dbReference>
<comment type="subcellular location">
    <subcellularLocation>
        <location evidence="1">Secreted</location>
    </subcellularLocation>
</comment>
<feature type="compositionally biased region" description="Polar residues" evidence="4">
    <location>
        <begin position="201"/>
        <end position="219"/>
    </location>
</feature>
<dbReference type="EMBL" id="CP000644">
    <property type="protein sequence ID" value="ABO89756.1"/>
    <property type="molecule type" value="Genomic_DNA"/>
</dbReference>
<dbReference type="eggNOG" id="COG2931">
    <property type="taxonomic scope" value="Bacteria"/>
</dbReference>
<dbReference type="PROSITE" id="PS00330">
    <property type="entry name" value="HEMOLYSIN_CALCIUM"/>
    <property type="match status" value="2"/>
</dbReference>
<sequence>MGNQLVVTGINYNPVTGAGSVSYSYTLTDNEEHPSGEGNNNLFEDFAVTLVDSDGDSANNTLSVRIVDDVPTASNDSNPGVASEASLVLGGNVLGNDVQGADGAAVTAGTLTGTYGSLVLGADGSYTYTLNPADPQFVALPGGATGSEVFTYVLTDGDGDTSTATLTLSIRNDNDNVTITDLTPKGDGGDATVFEDDLLSTRGTGESAGSDSSKESTTVTGSFTISAPDGVQTLSVGGNTLTITAYNPATGLVSYSYTLTDNEEHPSGGGNNNLFEDFAVTLVDSDGDSANNTLSVRIVDDVPVSPVDLNTRVEEFSNPGTNLMIILDTSGSMDDASGVAGFATRMAIAKASILQLIGDYDDVGDVMVRLVGFASSATTNFLGAGDVWLTATQALNVINGITDYLGNGGTDYDDALIKAMSAYDSAGKIIGGQSVLYFLSDGEPTESTNWPGISGTGSTGINTAEQTAWEVFLNGNYVNAYALGMGTGATTGALTPIAYNGSTGQQQPAIIVTDLSQLASTLSGTVQVPTTGNLLTDAGVVFGADGPATLPITSISHDADGNPATPDVVYTTTYSGYNAITHVLTIPTHGGGTFSVNLLTGAYSYSLSLDVANDYTETFRYTISDADGDVKTGVLNMITTDSSDVIAYDNGDEALVTQIMVPGATTSTTLADFGDTTNSANSGAGYNPWIYDTSGTGLSVMDLGSTSIGSAVASNGNKWIVSTLSSSTLDGSVSGGALQLVDSNDDGAGAAELLTPEFVTGLAGTTTLSFQYDRGNVHASDTVTWSLYKFDGSSWVQLSGVGFSGNLSGDPGALSTITTSTLDAGTRYRVYFSVNDGSGNPDSTLQLDNIKLNVTAAATAAIALTAAYGNLLTDPNHDMMSGDPWGSVDAIGAESTVLKIWNGSSYTAVTTSQTVAGLYGSLEIHSDGAYTYTPNADLNNVGKADVFNYQLAQSDGDQDTAQLTINIASSATVAPTMEGSSANDALVGTSGDDVLLGHAGADVLNGNDRLEGGAGNDTLIGGLGDDILIGGLGSDTMTGGAGSDTFKWLAGEADGSTDNITDFTLGNTASGGDVLDLSDLLVGVPTGGSNDDLAAALDSYLQFDTATKTLTIDPDGAVGGSELTIQFQNSLDLASLGSNQDIIKQLLDDGNLKVDP</sequence>
<dbReference type="Pfam" id="PF17963">
    <property type="entry name" value="Big_9"/>
    <property type="match status" value="2"/>
</dbReference>
<dbReference type="InterPro" id="IPR036465">
    <property type="entry name" value="vWFA_dom_sf"/>
</dbReference>
<dbReference type="GO" id="GO:0005509">
    <property type="term" value="F:calcium ion binding"/>
    <property type="evidence" value="ECO:0007669"/>
    <property type="project" value="InterPro"/>
</dbReference>
<keyword evidence="2" id="KW-0964">Secreted</keyword>
<dbReference type="Gene3D" id="2.150.10.10">
    <property type="entry name" value="Serralysin-like metalloprotease, C-terminal"/>
    <property type="match status" value="1"/>
</dbReference>
<name>A4SLI4_AERS4</name>
<evidence type="ECO:0000256" key="1">
    <source>
        <dbReference type="ARBA" id="ARBA00004613"/>
    </source>
</evidence>
<dbReference type="InterPro" id="IPR011049">
    <property type="entry name" value="Serralysin-like_metalloprot_C"/>
</dbReference>
<dbReference type="KEGG" id="asa:ASA_1675"/>
<dbReference type="HOGENOM" id="CLU_275803_0_0_6"/>
<evidence type="ECO:0000256" key="3">
    <source>
        <dbReference type="ARBA" id="ARBA00022837"/>
    </source>
</evidence>
<dbReference type="eggNOG" id="COG2304">
    <property type="taxonomic scope" value="Bacteria"/>
</dbReference>
<dbReference type="InterPro" id="IPR002035">
    <property type="entry name" value="VWF_A"/>
</dbReference>
<organism evidence="6 7">
    <name type="scientific">Aeromonas salmonicida (strain A449)</name>
    <dbReference type="NCBI Taxonomy" id="382245"/>
    <lineage>
        <taxon>Bacteria</taxon>
        <taxon>Pseudomonadati</taxon>
        <taxon>Pseudomonadota</taxon>
        <taxon>Gammaproteobacteria</taxon>
        <taxon>Aeromonadales</taxon>
        <taxon>Aeromonadaceae</taxon>
        <taxon>Aeromonas</taxon>
    </lineage>
</organism>
<dbReference type="Gene3D" id="3.40.50.410">
    <property type="entry name" value="von Willebrand factor, type A domain"/>
    <property type="match status" value="1"/>
</dbReference>
<dbReference type="CDD" id="cd00198">
    <property type="entry name" value="vWFA"/>
    <property type="match status" value="1"/>
</dbReference>
<evidence type="ECO:0000256" key="2">
    <source>
        <dbReference type="ARBA" id="ARBA00022525"/>
    </source>
</evidence>
<gene>
    <name evidence="6" type="ordered locus">ASA_1675</name>
</gene>
<dbReference type="NCBIfam" id="TIGR03661">
    <property type="entry name" value="T1SS_VCA0849"/>
    <property type="match status" value="1"/>
</dbReference>
<dbReference type="PANTHER" id="PTHR38340">
    <property type="entry name" value="S-LAYER PROTEIN"/>
    <property type="match status" value="1"/>
</dbReference>
<dbReference type="SUPFAM" id="SSF51120">
    <property type="entry name" value="beta-Roll"/>
    <property type="match status" value="1"/>
</dbReference>
<dbReference type="InterPro" id="IPR050557">
    <property type="entry name" value="RTX_toxin/Mannuronan_C5-epim"/>
</dbReference>